<dbReference type="Proteomes" id="UP000054843">
    <property type="component" value="Unassembled WGS sequence"/>
</dbReference>
<keyword evidence="2" id="KW-1185">Reference proteome</keyword>
<accession>A0A0V1MGN5</accession>
<organism evidence="1 2">
    <name type="scientific">Trichinella papuae</name>
    <dbReference type="NCBI Taxonomy" id="268474"/>
    <lineage>
        <taxon>Eukaryota</taxon>
        <taxon>Metazoa</taxon>
        <taxon>Ecdysozoa</taxon>
        <taxon>Nematoda</taxon>
        <taxon>Enoplea</taxon>
        <taxon>Dorylaimia</taxon>
        <taxon>Trichinellida</taxon>
        <taxon>Trichinellidae</taxon>
        <taxon>Trichinella</taxon>
    </lineage>
</organism>
<proteinExistence type="predicted"/>
<comment type="caution">
    <text evidence="1">The sequence shown here is derived from an EMBL/GenBank/DDBJ whole genome shotgun (WGS) entry which is preliminary data.</text>
</comment>
<evidence type="ECO:0000313" key="1">
    <source>
        <dbReference type="EMBL" id="KRZ71064.1"/>
    </source>
</evidence>
<sequence length="89" mass="10484">MTPNKLPLWSVYNVNIFTNNHLEGFHFRMNQQQVTSGRVTTDDLQIKNYNYKEVWQRITALTAEYDGVTRTIEQFLRAVAYQVAKPVNF</sequence>
<protein>
    <submittedName>
        <fullName evidence="1">Uncharacterized protein</fullName>
    </submittedName>
</protein>
<dbReference type="EMBL" id="JYDO01000103">
    <property type="protein sequence ID" value="KRZ71064.1"/>
    <property type="molecule type" value="Genomic_DNA"/>
</dbReference>
<gene>
    <name evidence="1" type="ORF">T10_7370</name>
</gene>
<dbReference type="AlphaFoldDB" id="A0A0V1MGN5"/>
<evidence type="ECO:0000313" key="2">
    <source>
        <dbReference type="Proteomes" id="UP000054843"/>
    </source>
</evidence>
<reference evidence="1 2" key="1">
    <citation type="submission" date="2015-01" db="EMBL/GenBank/DDBJ databases">
        <title>Evolution of Trichinella species and genotypes.</title>
        <authorList>
            <person name="Korhonen P.K."/>
            <person name="Edoardo P."/>
            <person name="Giuseppe L.R."/>
            <person name="Gasser R.B."/>
        </authorList>
    </citation>
    <scope>NUCLEOTIDE SEQUENCE [LARGE SCALE GENOMIC DNA]</scope>
    <source>
        <strain evidence="1">ISS1980</strain>
    </source>
</reference>
<name>A0A0V1MGN5_9BILA</name>